<dbReference type="GO" id="GO:0030288">
    <property type="term" value="C:outer membrane-bounded periplasmic space"/>
    <property type="evidence" value="ECO:0007669"/>
    <property type="project" value="TreeGrafter"/>
</dbReference>
<dbReference type="PANTHER" id="PTHR32060:SF30">
    <property type="entry name" value="CARBOXY-TERMINAL PROCESSING PROTEASE CTPA"/>
    <property type="match status" value="1"/>
</dbReference>
<feature type="domain" description="Tail specific protease" evidence="2">
    <location>
        <begin position="178"/>
        <end position="391"/>
    </location>
</feature>
<dbReference type="AlphaFoldDB" id="A0Q2R4"/>
<protein>
    <recommendedName>
        <fullName evidence="2">Tail specific protease domain-containing protein</fullName>
    </recommendedName>
</protein>
<dbReference type="STRING" id="386415.NT01CX_0445"/>
<evidence type="ECO:0000259" key="2">
    <source>
        <dbReference type="Pfam" id="PF03572"/>
    </source>
</evidence>
<dbReference type="KEGG" id="cno:NT01CX_0445"/>
<dbReference type="Pfam" id="PF03572">
    <property type="entry name" value="Peptidase_S41"/>
    <property type="match status" value="1"/>
</dbReference>
<proteinExistence type="predicted"/>
<feature type="chain" id="PRO_5002628765" description="Tail specific protease domain-containing protein" evidence="1">
    <location>
        <begin position="24"/>
        <end position="414"/>
    </location>
</feature>
<dbReference type="Proteomes" id="UP000008220">
    <property type="component" value="Chromosome"/>
</dbReference>
<dbReference type="Gene3D" id="3.30.750.44">
    <property type="match status" value="1"/>
</dbReference>
<gene>
    <name evidence="3" type="ordered locus">NT01CX_0445</name>
</gene>
<dbReference type="PATRIC" id="fig|386415.7.peg.1950"/>
<evidence type="ECO:0000313" key="3">
    <source>
        <dbReference type="EMBL" id="ABK62194.1"/>
    </source>
</evidence>
<dbReference type="InterPro" id="IPR005151">
    <property type="entry name" value="Tail-specific_protease"/>
</dbReference>
<organism evidence="3 4">
    <name type="scientific">Clostridium novyi (strain NT)</name>
    <dbReference type="NCBI Taxonomy" id="386415"/>
    <lineage>
        <taxon>Bacteria</taxon>
        <taxon>Bacillati</taxon>
        <taxon>Bacillota</taxon>
        <taxon>Clostridia</taxon>
        <taxon>Eubacteriales</taxon>
        <taxon>Clostridiaceae</taxon>
        <taxon>Clostridium</taxon>
    </lineage>
</organism>
<dbReference type="HOGENOM" id="CLU_040161_0_0_9"/>
<dbReference type="GO" id="GO:0007165">
    <property type="term" value="P:signal transduction"/>
    <property type="evidence" value="ECO:0007669"/>
    <property type="project" value="TreeGrafter"/>
</dbReference>
<dbReference type="EMBL" id="CP000382">
    <property type="protein sequence ID" value="ABK62194.1"/>
    <property type="molecule type" value="Genomic_DNA"/>
</dbReference>
<reference evidence="3 4" key="1">
    <citation type="journal article" date="2006" name="Nat. Biotechnol.">
        <title>The genome and transcriptomes of the anti-tumor agent Clostridium novyi-NT.</title>
        <authorList>
            <person name="Bettegowda C."/>
            <person name="Huang X."/>
            <person name="Lin J."/>
            <person name="Cheong I."/>
            <person name="Kohli M."/>
            <person name="Szabo S.A."/>
            <person name="Zhang X."/>
            <person name="Diaz L.A. Jr."/>
            <person name="Velculescu V.E."/>
            <person name="Parmigiani G."/>
            <person name="Kinzler K.W."/>
            <person name="Vogelstein B."/>
            <person name="Zhou S."/>
        </authorList>
    </citation>
    <scope>NUCLEOTIDE SEQUENCE [LARGE SCALE GENOMIC DNA]</scope>
    <source>
        <strain evidence="3 4">NT</strain>
    </source>
</reference>
<keyword evidence="1" id="KW-0732">Signal</keyword>
<keyword evidence="4" id="KW-1185">Reference proteome</keyword>
<accession>A0Q2R4</accession>
<dbReference type="RefSeq" id="WP_011722900.1">
    <property type="nucleotide sequence ID" value="NC_008593.1"/>
</dbReference>
<dbReference type="GO" id="GO:0004175">
    <property type="term" value="F:endopeptidase activity"/>
    <property type="evidence" value="ECO:0007669"/>
    <property type="project" value="TreeGrafter"/>
</dbReference>
<name>A0Q2R4_CLONN</name>
<dbReference type="eggNOG" id="COG0793">
    <property type="taxonomic scope" value="Bacteria"/>
</dbReference>
<dbReference type="SUPFAM" id="SSF52096">
    <property type="entry name" value="ClpP/crotonase"/>
    <property type="match status" value="1"/>
</dbReference>
<evidence type="ECO:0000313" key="4">
    <source>
        <dbReference type="Proteomes" id="UP000008220"/>
    </source>
</evidence>
<dbReference type="PANTHER" id="PTHR32060">
    <property type="entry name" value="TAIL-SPECIFIC PROTEASE"/>
    <property type="match status" value="1"/>
</dbReference>
<feature type="signal peptide" evidence="1">
    <location>
        <begin position="1"/>
        <end position="23"/>
    </location>
</feature>
<dbReference type="Gene3D" id="3.90.226.10">
    <property type="entry name" value="2-enoyl-CoA Hydratase, Chain A, domain 1"/>
    <property type="match status" value="1"/>
</dbReference>
<dbReference type="InterPro" id="IPR029045">
    <property type="entry name" value="ClpP/crotonase-like_dom_sf"/>
</dbReference>
<dbReference type="GO" id="GO:0006508">
    <property type="term" value="P:proteolysis"/>
    <property type="evidence" value="ECO:0007669"/>
    <property type="project" value="InterPro"/>
</dbReference>
<dbReference type="CDD" id="cd07563">
    <property type="entry name" value="Peptidase_S41_IRBP"/>
    <property type="match status" value="1"/>
</dbReference>
<dbReference type="GO" id="GO:0008236">
    <property type="term" value="F:serine-type peptidase activity"/>
    <property type="evidence" value="ECO:0007669"/>
    <property type="project" value="InterPro"/>
</dbReference>
<sequence length="414" mass="48331">MKKYLWGLFLTLLMICFTSCSHPYQNLSKDSSAPKQLSTKEKIDDFNYMYNILKENYPYFEVNKRQNKVDWLNKKNDYISMIKTTKNDKEFLNTLHNILKELNNGHTDIMPEKFYSPFASLYTERTDLNKAWLDELNKPKSLERYSANNDNINKKTNPNIYKKPTANNFRTEILEKDKVAYLYIKSFNYYNIDSDGKMIYKFLQKIKDYKVLIIDIRNNGGGSDNYWQENIVSPLLNKTVVYNTYLAFRGGKFSENFIENRFNKKYDSLDNISKIKEENLSNTPPELENKFKYYKKDVYIIHPQYPIGFKGKIYLITNKKVFSASEAFSVFAQSTGFATLIGEPTGGDGIGFDPAICSLPNSGYIFRFPLDLGMISDGTCNFEHKTIPDIKCNPKMHVNIRRDEPIKYILNSVH</sequence>
<evidence type="ECO:0000256" key="1">
    <source>
        <dbReference type="SAM" id="SignalP"/>
    </source>
</evidence>